<reference evidence="1 2" key="1">
    <citation type="submission" date="2022-03" db="EMBL/GenBank/DDBJ databases">
        <title>A chromosomal length assembly of Cordylochernes scorpioides.</title>
        <authorList>
            <person name="Zeh D."/>
            <person name="Zeh J."/>
        </authorList>
    </citation>
    <scope>NUCLEOTIDE SEQUENCE [LARGE SCALE GENOMIC DNA]</scope>
    <source>
        <strain evidence="1">IN4F17</strain>
        <tissue evidence="1">Whole Body</tissue>
    </source>
</reference>
<evidence type="ECO:0000313" key="1">
    <source>
        <dbReference type="EMBL" id="UYV82987.1"/>
    </source>
</evidence>
<keyword evidence="2" id="KW-1185">Reference proteome</keyword>
<evidence type="ECO:0000313" key="2">
    <source>
        <dbReference type="Proteomes" id="UP001235939"/>
    </source>
</evidence>
<accession>A0ABY6LRI8</accession>
<dbReference type="Proteomes" id="UP001235939">
    <property type="component" value="Chromosome 22"/>
</dbReference>
<protein>
    <submittedName>
        <fullName evidence="1">Uncharacterized protein</fullName>
    </submittedName>
</protein>
<gene>
    <name evidence="1" type="ORF">LAZ67_22001635</name>
</gene>
<organism evidence="1 2">
    <name type="scientific">Cordylochernes scorpioides</name>
    <dbReference type="NCBI Taxonomy" id="51811"/>
    <lineage>
        <taxon>Eukaryota</taxon>
        <taxon>Metazoa</taxon>
        <taxon>Ecdysozoa</taxon>
        <taxon>Arthropoda</taxon>
        <taxon>Chelicerata</taxon>
        <taxon>Arachnida</taxon>
        <taxon>Pseudoscorpiones</taxon>
        <taxon>Cheliferoidea</taxon>
        <taxon>Chernetidae</taxon>
        <taxon>Cordylochernes</taxon>
    </lineage>
</organism>
<name>A0ABY6LRI8_9ARAC</name>
<proteinExistence type="predicted"/>
<dbReference type="SUPFAM" id="SSF103637">
    <property type="entry name" value="CCHHC domain"/>
    <property type="match status" value="1"/>
</dbReference>
<sequence length="167" mass="18970">MPLEDLHDLVKSTTLKVQKQTTVQNNKHLSKLTHWKQKYDFPDVPDSKSAAPPKIINIFTTRLPEREEKLLELGLQDVCVGHLSGKFPRHSNHHTCPIYHNTTAEDCQKQVLLREQKKIDKQKKMEKTAAGKFGLRKQVQGKKVGFEFSNAIWAGSSKSADDFSCAC</sequence>
<dbReference type="EMBL" id="CP092884">
    <property type="protein sequence ID" value="UYV82987.1"/>
    <property type="molecule type" value="Genomic_DNA"/>
</dbReference>
<dbReference type="InterPro" id="IPR036060">
    <property type="entry name" value="Znf_C2H2C_sf"/>
</dbReference>